<dbReference type="Pfam" id="PF02371">
    <property type="entry name" value="Transposase_20"/>
    <property type="match status" value="1"/>
</dbReference>
<dbReference type="Proteomes" id="UP000626697">
    <property type="component" value="Unassembled WGS sequence"/>
</dbReference>
<reference evidence="3 4" key="1">
    <citation type="submission" date="2020-08" db="EMBL/GenBank/DDBJ databases">
        <title>Genomic Encyclopedia of Type Strains, Phase IV (KMG-IV): sequencing the most valuable type-strain genomes for metagenomic binning, comparative biology and taxonomic classification.</title>
        <authorList>
            <person name="Goeker M."/>
        </authorList>
    </citation>
    <scope>NUCLEOTIDE SEQUENCE [LARGE SCALE GENOMIC DNA]</scope>
    <source>
        <strain evidence="3 4">DSM 105481</strain>
    </source>
</reference>
<dbReference type="PANTHER" id="PTHR33055">
    <property type="entry name" value="TRANSPOSASE FOR INSERTION SEQUENCE ELEMENT IS1111A"/>
    <property type="match status" value="1"/>
</dbReference>
<dbReference type="InterPro" id="IPR003346">
    <property type="entry name" value="Transposase_20"/>
</dbReference>
<dbReference type="EMBL" id="JACJHX010000013">
    <property type="protein sequence ID" value="MBA9028362.1"/>
    <property type="molecule type" value="Genomic_DNA"/>
</dbReference>
<evidence type="ECO:0000313" key="3">
    <source>
        <dbReference type="EMBL" id="MBA9028362.1"/>
    </source>
</evidence>
<gene>
    <name evidence="3" type="ORF">HNP81_003682</name>
</gene>
<sequence>MKLIKTPIQLIEWGEQEILVHLRKAVKRAVGLSKIKELKKVAVAPIGIREGSDMAKLELRTLIDKYELINEKFEELESNIDKLLEQIPGVEQTLAIKGIGKDTVAGFFSEVGDLSYYYHPKQIIKLAGLSLKENTSGKHKGQSKITKRGWKFC</sequence>
<name>A0ABR6CVL2_9BACI</name>
<proteinExistence type="predicted"/>
<keyword evidence="1" id="KW-0175">Coiled coil</keyword>
<protein>
    <submittedName>
        <fullName evidence="3">Transposase</fullName>
    </submittedName>
</protein>
<accession>A0ABR6CVL2</accession>
<dbReference type="PANTHER" id="PTHR33055:SF13">
    <property type="entry name" value="TRANSPOSASE"/>
    <property type="match status" value="1"/>
</dbReference>
<evidence type="ECO:0000256" key="1">
    <source>
        <dbReference type="SAM" id="Coils"/>
    </source>
</evidence>
<evidence type="ECO:0000259" key="2">
    <source>
        <dbReference type="Pfam" id="PF02371"/>
    </source>
</evidence>
<evidence type="ECO:0000313" key="4">
    <source>
        <dbReference type="Proteomes" id="UP000626697"/>
    </source>
</evidence>
<dbReference type="InterPro" id="IPR047650">
    <property type="entry name" value="Transpos_IS110"/>
</dbReference>
<organism evidence="3 4">
    <name type="scientific">Peribacillus huizhouensis</name>
    <dbReference type="NCBI Taxonomy" id="1501239"/>
    <lineage>
        <taxon>Bacteria</taxon>
        <taxon>Bacillati</taxon>
        <taxon>Bacillota</taxon>
        <taxon>Bacilli</taxon>
        <taxon>Bacillales</taxon>
        <taxon>Bacillaceae</taxon>
        <taxon>Peribacillus</taxon>
    </lineage>
</organism>
<feature type="domain" description="Transposase IS116/IS110/IS902 C-terminal" evidence="2">
    <location>
        <begin position="95"/>
        <end position="149"/>
    </location>
</feature>
<comment type="caution">
    <text evidence="3">The sequence shown here is derived from an EMBL/GenBank/DDBJ whole genome shotgun (WGS) entry which is preliminary data.</text>
</comment>
<keyword evidence="4" id="KW-1185">Reference proteome</keyword>
<feature type="coiled-coil region" evidence="1">
    <location>
        <begin position="59"/>
        <end position="93"/>
    </location>
</feature>